<keyword evidence="3" id="KW-1185">Reference proteome</keyword>
<protein>
    <recommendedName>
        <fullName evidence="4">Tyr recombinase domain-containing protein</fullName>
    </recommendedName>
</protein>
<dbReference type="Proteomes" id="UP001159405">
    <property type="component" value="Unassembled WGS sequence"/>
</dbReference>
<sequence>MELYVRLRQSCRFARSTKISEASTEEQFQARITPKQAVPLFLPKLLLLARFLNRKIAAHSINPSGLFILARDQAFFKTLFFSGDRGSDLGMVKTEEILRFPQDDGLLFNHVCGKTLRDGTSNVFGIRRHLNPELCPVKAIETLYVAVASELRISRLKLYLKEAQIYEGKTLHSFRSGSVITLALSGSKLADIMSHVGWNNKETTLYYMKLAEVLRVGSPSHLLSADSFATSALVENYMELNRLKNFVSAFPPTPNVNT</sequence>
<evidence type="ECO:0000256" key="1">
    <source>
        <dbReference type="ARBA" id="ARBA00023172"/>
    </source>
</evidence>
<dbReference type="InterPro" id="IPR011010">
    <property type="entry name" value="DNA_brk_join_enz"/>
</dbReference>
<comment type="caution">
    <text evidence="2">The sequence shown here is derived from an EMBL/GenBank/DDBJ whole genome shotgun (WGS) entry which is preliminary data.</text>
</comment>
<gene>
    <name evidence="2" type="ORF">PLOB_00016796</name>
</gene>
<proteinExistence type="predicted"/>
<dbReference type="EMBL" id="CALNXK010000020">
    <property type="protein sequence ID" value="CAH3107655.1"/>
    <property type="molecule type" value="Genomic_DNA"/>
</dbReference>
<accession>A0ABN8NJT1</accession>
<keyword evidence="1" id="KW-0233">DNA recombination</keyword>
<reference evidence="2 3" key="1">
    <citation type="submission" date="2022-05" db="EMBL/GenBank/DDBJ databases">
        <authorList>
            <consortium name="Genoscope - CEA"/>
            <person name="William W."/>
        </authorList>
    </citation>
    <scope>NUCLEOTIDE SEQUENCE [LARGE SCALE GENOMIC DNA]</scope>
</reference>
<evidence type="ECO:0000313" key="3">
    <source>
        <dbReference type="Proteomes" id="UP001159405"/>
    </source>
</evidence>
<evidence type="ECO:0008006" key="4">
    <source>
        <dbReference type="Google" id="ProtNLM"/>
    </source>
</evidence>
<dbReference type="Gene3D" id="1.10.443.10">
    <property type="entry name" value="Intergrase catalytic core"/>
    <property type="match status" value="1"/>
</dbReference>
<dbReference type="InterPro" id="IPR013762">
    <property type="entry name" value="Integrase-like_cat_sf"/>
</dbReference>
<dbReference type="SUPFAM" id="SSF56349">
    <property type="entry name" value="DNA breaking-rejoining enzymes"/>
    <property type="match status" value="1"/>
</dbReference>
<evidence type="ECO:0000313" key="2">
    <source>
        <dbReference type="EMBL" id="CAH3107655.1"/>
    </source>
</evidence>
<name>A0ABN8NJT1_9CNID</name>
<organism evidence="2 3">
    <name type="scientific">Porites lobata</name>
    <dbReference type="NCBI Taxonomy" id="104759"/>
    <lineage>
        <taxon>Eukaryota</taxon>
        <taxon>Metazoa</taxon>
        <taxon>Cnidaria</taxon>
        <taxon>Anthozoa</taxon>
        <taxon>Hexacorallia</taxon>
        <taxon>Scleractinia</taxon>
        <taxon>Fungiina</taxon>
        <taxon>Poritidae</taxon>
        <taxon>Porites</taxon>
    </lineage>
</organism>